<reference evidence="1" key="1">
    <citation type="submission" date="2019-08" db="EMBL/GenBank/DDBJ databases">
        <title>The genome of the North American firefly Photinus pyralis.</title>
        <authorList>
            <consortium name="Photinus pyralis genome working group"/>
            <person name="Fallon T.R."/>
            <person name="Sander Lower S.E."/>
            <person name="Weng J.-K."/>
        </authorList>
    </citation>
    <scope>NUCLEOTIDE SEQUENCE</scope>
    <source>
        <strain evidence="1">TRF0915ILg1</strain>
        <tissue evidence="1">Whole body</tissue>
    </source>
</reference>
<protein>
    <submittedName>
        <fullName evidence="1">Uncharacterized protein</fullName>
    </submittedName>
</protein>
<name>A0A8K0CFP2_IGNLU</name>
<keyword evidence="2" id="KW-1185">Reference proteome</keyword>
<accession>A0A8K0CFP2</accession>
<proteinExistence type="predicted"/>
<evidence type="ECO:0000313" key="1">
    <source>
        <dbReference type="EMBL" id="KAF2884781.1"/>
    </source>
</evidence>
<evidence type="ECO:0000313" key="2">
    <source>
        <dbReference type="Proteomes" id="UP000801492"/>
    </source>
</evidence>
<comment type="caution">
    <text evidence="1">The sequence shown here is derived from an EMBL/GenBank/DDBJ whole genome shotgun (WGS) entry which is preliminary data.</text>
</comment>
<dbReference type="AlphaFoldDB" id="A0A8K0CFP2"/>
<organism evidence="1 2">
    <name type="scientific">Ignelater luminosus</name>
    <name type="common">Cucubano</name>
    <name type="synonym">Pyrophorus luminosus</name>
    <dbReference type="NCBI Taxonomy" id="2038154"/>
    <lineage>
        <taxon>Eukaryota</taxon>
        <taxon>Metazoa</taxon>
        <taxon>Ecdysozoa</taxon>
        <taxon>Arthropoda</taxon>
        <taxon>Hexapoda</taxon>
        <taxon>Insecta</taxon>
        <taxon>Pterygota</taxon>
        <taxon>Neoptera</taxon>
        <taxon>Endopterygota</taxon>
        <taxon>Coleoptera</taxon>
        <taxon>Polyphaga</taxon>
        <taxon>Elateriformia</taxon>
        <taxon>Elateroidea</taxon>
        <taxon>Elateridae</taxon>
        <taxon>Agrypninae</taxon>
        <taxon>Pyrophorini</taxon>
        <taxon>Ignelater</taxon>
    </lineage>
</organism>
<gene>
    <name evidence="1" type="ORF">ILUMI_21388</name>
</gene>
<dbReference type="Proteomes" id="UP000801492">
    <property type="component" value="Unassembled WGS sequence"/>
</dbReference>
<sequence>MLKEQRRTYSRRNGKKIDYLGITETKRKRNGTKRIHKGQRNRDSEQGVRLIIEEIEDAIEKIKPGNSPGIDEITPKKVKYSRRTETIALKQIFNKALKEGEAPIWHDSLYQRPWQGQQKQKCLDLHYPDIL</sequence>
<dbReference type="EMBL" id="VTPC01090131">
    <property type="protein sequence ID" value="KAF2884781.1"/>
    <property type="molecule type" value="Genomic_DNA"/>
</dbReference>